<sequence>MKALCAIILIIVQVVLSHGVQVQVEQGKLEGELLDLVTKDGQYYSFKGIPYAQPPIGKLRFKSPRPAAAWNGVRSAKQHGSVCPQIDILTNMLIPGDEDCLFLNVYSPNLTPKTLLPVLVFIHGGGYKSGSGNVDNYGPDFILRKNMVVVTLNYRLEALGFLSLGTKDVPGNAGLKDQVEALKWVQRNIKHFGGDADRVTIMGQSAGSASVALHISSPMSKGLFRRVISLSGSPFCDWAFAIEPERRAFALGKQLGRELEDPDELLEYLQNLPSAQLVGTSPYLLASEEVNYSVLKMYHYAPVFEKYEGEDSFLTKNAFVNAENVKDVDILFGFTDQEVVVAIPFIVPALLELYNKYPENFVPRKITALTSPYSVLDLSSKIRNYYFGNKSIDVNSIKEFITFLNDATFIYDIIRYFEWLPNIGKGKKYLYQFSGVSKRNVYGSLGAPYGISGAAHLDDLLYLFDAKAFNMTLDKNSREFKLIEQFTTLITDFAKQGNPTPGSSCKITWPAFKRNTMKYVDIGNENLTILSVNDNKNYRFLKHLYNSFDTMSLLNQL</sequence>
<dbReference type="InterPro" id="IPR019826">
    <property type="entry name" value="Carboxylesterase_B_AS"/>
</dbReference>
<feature type="chain" id="PRO_5041776888" description="Carboxylic ester hydrolase" evidence="6">
    <location>
        <begin position="18"/>
        <end position="557"/>
    </location>
</feature>
<dbReference type="PANTHER" id="PTHR43142:SF1">
    <property type="entry name" value="CARBOXYLIC ESTER HYDROLASE"/>
    <property type="match status" value="1"/>
</dbReference>
<dbReference type="AlphaFoldDB" id="A0AAD7YSN7"/>
<evidence type="ECO:0000259" key="7">
    <source>
        <dbReference type="Pfam" id="PF00135"/>
    </source>
</evidence>
<dbReference type="PANTHER" id="PTHR43142">
    <property type="entry name" value="CARBOXYLIC ESTER HYDROLASE"/>
    <property type="match status" value="1"/>
</dbReference>
<organism evidence="8 9">
    <name type="scientific">Mythimna separata</name>
    <name type="common">Oriental armyworm</name>
    <name type="synonym">Pseudaletia separata</name>
    <dbReference type="NCBI Taxonomy" id="271217"/>
    <lineage>
        <taxon>Eukaryota</taxon>
        <taxon>Metazoa</taxon>
        <taxon>Ecdysozoa</taxon>
        <taxon>Arthropoda</taxon>
        <taxon>Hexapoda</taxon>
        <taxon>Insecta</taxon>
        <taxon>Pterygota</taxon>
        <taxon>Neoptera</taxon>
        <taxon>Endopterygota</taxon>
        <taxon>Lepidoptera</taxon>
        <taxon>Glossata</taxon>
        <taxon>Ditrysia</taxon>
        <taxon>Noctuoidea</taxon>
        <taxon>Noctuidae</taxon>
        <taxon>Noctuinae</taxon>
        <taxon>Hadenini</taxon>
        <taxon>Mythimna</taxon>
    </lineage>
</organism>
<keyword evidence="5" id="KW-0325">Glycoprotein</keyword>
<protein>
    <recommendedName>
        <fullName evidence="6">Carboxylic ester hydrolase</fullName>
        <ecNumber evidence="6">3.1.1.-</ecNumber>
    </recommendedName>
</protein>
<evidence type="ECO:0000256" key="6">
    <source>
        <dbReference type="RuleBase" id="RU361235"/>
    </source>
</evidence>
<comment type="caution">
    <text evidence="8">The sequence shown here is derived from an EMBL/GenBank/DDBJ whole genome shotgun (WGS) entry which is preliminary data.</text>
</comment>
<keyword evidence="2" id="KW-0719">Serine esterase</keyword>
<dbReference type="InterPro" id="IPR019819">
    <property type="entry name" value="Carboxylesterase_B_CS"/>
</dbReference>
<dbReference type="PROSITE" id="PS00941">
    <property type="entry name" value="CARBOXYLESTERASE_B_2"/>
    <property type="match status" value="1"/>
</dbReference>
<evidence type="ECO:0000313" key="9">
    <source>
        <dbReference type="Proteomes" id="UP001231518"/>
    </source>
</evidence>
<keyword evidence="6" id="KW-0732">Signal</keyword>
<keyword evidence="3 6" id="KW-0378">Hydrolase</keyword>
<feature type="domain" description="Carboxylesterase type B" evidence="7">
    <location>
        <begin position="21"/>
        <end position="529"/>
    </location>
</feature>
<dbReference type="GO" id="GO:0052689">
    <property type="term" value="F:carboxylic ester hydrolase activity"/>
    <property type="evidence" value="ECO:0007669"/>
    <property type="project" value="UniProtKB-KW"/>
</dbReference>
<evidence type="ECO:0000256" key="2">
    <source>
        <dbReference type="ARBA" id="ARBA00022487"/>
    </source>
</evidence>
<dbReference type="InterPro" id="IPR002018">
    <property type="entry name" value="CarbesteraseB"/>
</dbReference>
<evidence type="ECO:0000313" key="8">
    <source>
        <dbReference type="EMBL" id="KAJ8725241.1"/>
    </source>
</evidence>
<comment type="similarity">
    <text evidence="1 6">Belongs to the type-B carboxylesterase/lipase family.</text>
</comment>
<accession>A0AAD7YSN7</accession>
<evidence type="ECO:0000256" key="3">
    <source>
        <dbReference type="ARBA" id="ARBA00022801"/>
    </source>
</evidence>
<gene>
    <name evidence="8" type="ORF">PYW07_016199</name>
</gene>
<dbReference type="InterPro" id="IPR029058">
    <property type="entry name" value="AB_hydrolase_fold"/>
</dbReference>
<dbReference type="EC" id="3.1.1.-" evidence="6"/>
<keyword evidence="9" id="KW-1185">Reference proteome</keyword>
<proteinExistence type="inferred from homology"/>
<dbReference type="Proteomes" id="UP001231518">
    <property type="component" value="Chromosome 7"/>
</dbReference>
<feature type="signal peptide" evidence="6">
    <location>
        <begin position="1"/>
        <end position="17"/>
    </location>
</feature>
<dbReference type="SUPFAM" id="SSF53474">
    <property type="entry name" value="alpha/beta-Hydrolases"/>
    <property type="match status" value="1"/>
</dbReference>
<evidence type="ECO:0000256" key="4">
    <source>
        <dbReference type="ARBA" id="ARBA00023157"/>
    </source>
</evidence>
<evidence type="ECO:0000256" key="1">
    <source>
        <dbReference type="ARBA" id="ARBA00005964"/>
    </source>
</evidence>
<dbReference type="Pfam" id="PF00135">
    <property type="entry name" value="COesterase"/>
    <property type="match status" value="1"/>
</dbReference>
<name>A0AAD7YSN7_MYTSE</name>
<dbReference type="EMBL" id="JARGEI010000010">
    <property type="protein sequence ID" value="KAJ8725241.1"/>
    <property type="molecule type" value="Genomic_DNA"/>
</dbReference>
<dbReference type="Gene3D" id="3.40.50.1820">
    <property type="entry name" value="alpha/beta hydrolase"/>
    <property type="match status" value="1"/>
</dbReference>
<reference evidence="8" key="1">
    <citation type="submission" date="2023-03" db="EMBL/GenBank/DDBJ databases">
        <title>Chromosome-level genomes of two armyworms, Mythimna separata and Mythimna loreyi, provide insights into the biosynthesis and reception of sex pheromones.</title>
        <authorList>
            <person name="Zhao H."/>
        </authorList>
    </citation>
    <scope>NUCLEOTIDE SEQUENCE</scope>
    <source>
        <strain evidence="8">BeijingLab</strain>
        <tissue evidence="8">Pupa</tissue>
    </source>
</reference>
<keyword evidence="4" id="KW-1015">Disulfide bond</keyword>
<evidence type="ECO:0000256" key="5">
    <source>
        <dbReference type="ARBA" id="ARBA00023180"/>
    </source>
</evidence>
<dbReference type="PROSITE" id="PS00122">
    <property type="entry name" value="CARBOXYLESTERASE_B_1"/>
    <property type="match status" value="1"/>
</dbReference>